<sequence length="253" mass="27859">MFKKLIAGIALFATLSQAAWDNVPILKKGSGQVAAEIEYLSMDPISGIALGAGVRYSALNWLELSAILPYGFFSADTKEGSQDFSGLMNMQLGVRFQITQGFGLYADALLPGNSDVADDQLSINFGLQHSNLFTSITWAKYLGYMLGDAWSNQYLYFGTELQFLFDHFVIYGDLKIIMGQESDHYSCSGYSYTYHCEGETGGQNGISINLGFKLDLSEQFTLDFGVNLNSGDRFTRSGTDEPTAFSVTGFYNF</sequence>
<accession>A0A380RWQ2</accession>
<dbReference type="EMBL" id="UHJL01000001">
    <property type="protein sequence ID" value="SUQ19968.1"/>
    <property type="molecule type" value="Genomic_DNA"/>
</dbReference>
<evidence type="ECO:0008006" key="4">
    <source>
        <dbReference type="Google" id="ProtNLM"/>
    </source>
</evidence>
<protein>
    <recommendedName>
        <fullName evidence="4">Outer membrane protein beta-barrel domain-containing protein</fullName>
    </recommendedName>
</protein>
<dbReference type="RefSeq" id="WP_088659672.1">
    <property type="nucleotide sequence ID" value="NZ_UHJL01000001.1"/>
</dbReference>
<name>A0A380RWQ2_FIBSU</name>
<feature type="signal peptide" evidence="1">
    <location>
        <begin position="1"/>
        <end position="18"/>
    </location>
</feature>
<organism evidence="2 3">
    <name type="scientific">Fibrobacter succinogenes</name>
    <name type="common">Bacteroides succinogenes</name>
    <dbReference type="NCBI Taxonomy" id="833"/>
    <lineage>
        <taxon>Bacteria</taxon>
        <taxon>Pseudomonadati</taxon>
        <taxon>Fibrobacterota</taxon>
        <taxon>Fibrobacteria</taxon>
        <taxon>Fibrobacterales</taxon>
        <taxon>Fibrobacteraceae</taxon>
        <taxon>Fibrobacter</taxon>
    </lineage>
</organism>
<dbReference type="Proteomes" id="UP000255423">
    <property type="component" value="Unassembled WGS sequence"/>
</dbReference>
<evidence type="ECO:0000313" key="3">
    <source>
        <dbReference type="Proteomes" id="UP000255423"/>
    </source>
</evidence>
<reference evidence="2 3" key="1">
    <citation type="submission" date="2017-08" db="EMBL/GenBank/DDBJ databases">
        <authorList>
            <person name="de Groot N.N."/>
        </authorList>
    </citation>
    <scope>NUCLEOTIDE SEQUENCE [LARGE SCALE GENOMIC DNA]</scope>
    <source>
        <strain evidence="2 3">HM2</strain>
    </source>
</reference>
<evidence type="ECO:0000256" key="1">
    <source>
        <dbReference type="SAM" id="SignalP"/>
    </source>
</evidence>
<evidence type="ECO:0000313" key="2">
    <source>
        <dbReference type="EMBL" id="SUQ19968.1"/>
    </source>
</evidence>
<gene>
    <name evidence="2" type="ORF">SAMN05661053_1216</name>
</gene>
<dbReference type="AlphaFoldDB" id="A0A380RWQ2"/>
<feature type="chain" id="PRO_5017062435" description="Outer membrane protein beta-barrel domain-containing protein" evidence="1">
    <location>
        <begin position="19"/>
        <end position="253"/>
    </location>
</feature>
<proteinExistence type="predicted"/>
<keyword evidence="1" id="KW-0732">Signal</keyword>